<gene>
    <name evidence="1" type="ORF">FDENT_6404</name>
</gene>
<proteinExistence type="predicted"/>
<keyword evidence="2" id="KW-1185">Reference proteome</keyword>
<name>A0A8H5X8C0_9HYPO</name>
<dbReference type="AlphaFoldDB" id="A0A8H5X8C0"/>
<accession>A0A8H5X8C0</accession>
<dbReference type="Proteomes" id="UP000562682">
    <property type="component" value="Unassembled WGS sequence"/>
</dbReference>
<evidence type="ECO:0000313" key="2">
    <source>
        <dbReference type="Proteomes" id="UP000562682"/>
    </source>
</evidence>
<evidence type="ECO:0000313" key="1">
    <source>
        <dbReference type="EMBL" id="KAF5685113.1"/>
    </source>
</evidence>
<sequence length="290" mass="33977">MTERPHKLALIKLQGTGARACRHPGLLGYWKQLLNRRLAWIRHHRHNPHINPDVDTSKLISDVDGLPTCENLPLEPDAFEPLPYCEKDSNTVEMRLLFEPANRAWAGEHVAPKHFIDRVTHILQERPSTTHFAWSRVFDWLYTLDLNRELKTLDLMERVMEARRMYARDLAQLEHFAENPYTITQRRDSLCIKTMCRMIGLDVGERFDWLYKPFLHMQLQCREEWIRSVILPAHQALAEHKPGGRAGIAVYVGECVESFLKADHNLHLYQQLDDQLIDMMHEVRNSIPPL</sequence>
<comment type="caution">
    <text evidence="1">The sequence shown here is derived from an EMBL/GenBank/DDBJ whole genome shotgun (WGS) entry which is preliminary data.</text>
</comment>
<organism evidence="1 2">
    <name type="scientific">Fusarium denticulatum</name>
    <dbReference type="NCBI Taxonomy" id="48507"/>
    <lineage>
        <taxon>Eukaryota</taxon>
        <taxon>Fungi</taxon>
        <taxon>Dikarya</taxon>
        <taxon>Ascomycota</taxon>
        <taxon>Pezizomycotina</taxon>
        <taxon>Sordariomycetes</taxon>
        <taxon>Hypocreomycetidae</taxon>
        <taxon>Hypocreales</taxon>
        <taxon>Nectriaceae</taxon>
        <taxon>Fusarium</taxon>
        <taxon>Fusarium fujikuroi species complex</taxon>
    </lineage>
</organism>
<dbReference type="EMBL" id="JAAOAK010000168">
    <property type="protein sequence ID" value="KAF5685113.1"/>
    <property type="molecule type" value="Genomic_DNA"/>
</dbReference>
<protein>
    <submittedName>
        <fullName evidence="1">Uncharacterized protein</fullName>
    </submittedName>
</protein>
<reference evidence="1 2" key="1">
    <citation type="submission" date="2020-05" db="EMBL/GenBank/DDBJ databases">
        <title>Identification and distribution of gene clusters putatively required for synthesis of sphingolipid metabolism inhibitors in phylogenetically diverse species of the filamentous fungus Fusarium.</title>
        <authorList>
            <person name="Kim H.-S."/>
            <person name="Busman M."/>
            <person name="Brown D.W."/>
            <person name="Divon H."/>
            <person name="Uhlig S."/>
            <person name="Proctor R.H."/>
        </authorList>
    </citation>
    <scope>NUCLEOTIDE SEQUENCE [LARGE SCALE GENOMIC DNA]</scope>
    <source>
        <strain evidence="1 2">NRRL 25311</strain>
    </source>
</reference>